<evidence type="ECO:0000313" key="3">
    <source>
        <dbReference type="Proteomes" id="UP000634529"/>
    </source>
</evidence>
<protein>
    <submittedName>
        <fullName evidence="2">Beta-lactamase family protein</fullName>
    </submittedName>
</protein>
<organism evidence="2 3">
    <name type="scientific">Paenibacillus arenosi</name>
    <dbReference type="NCBI Taxonomy" id="2774142"/>
    <lineage>
        <taxon>Bacteria</taxon>
        <taxon>Bacillati</taxon>
        <taxon>Bacillota</taxon>
        <taxon>Bacilli</taxon>
        <taxon>Bacillales</taxon>
        <taxon>Paenibacillaceae</taxon>
        <taxon>Paenibacillus</taxon>
    </lineage>
</organism>
<sequence length="287" mass="31894">MLSNRDIMERMKHFQVSGLSMAIIENGKLSRVEEFGLCEEGGSSPINHQTMFNACSISKFVTALIVLKLVEQSIVDLDEDVNDKLISWKVPSCHLTSIHKVTLRKLLSHQSGIQDPDHSFGDYDSSQGVPTMLDLLEGKTAYCPEPAMISNVPGTAFHYSDTGYCVIQQVIEDVTSKTFPKVAQELIFKPLGMKYSSYICEMWGENEINFACGHNKYGNVIDNKYCIYPYPSAAGLWSTASDLAQLTIEILDASQDRGKLGISQNTINEIITSQGWVANVRGLMFEC</sequence>
<dbReference type="Pfam" id="PF00144">
    <property type="entry name" value="Beta-lactamase"/>
    <property type="match status" value="1"/>
</dbReference>
<comment type="caution">
    <text evidence="2">The sequence shown here is derived from an EMBL/GenBank/DDBJ whole genome shotgun (WGS) entry which is preliminary data.</text>
</comment>
<accession>A0ABR9B6R7</accession>
<dbReference type="PANTHER" id="PTHR46825:SF12">
    <property type="entry name" value="PENICILLIN-BINDING PROTEIN 4"/>
    <property type="match status" value="1"/>
</dbReference>
<dbReference type="PANTHER" id="PTHR46825">
    <property type="entry name" value="D-ALANYL-D-ALANINE-CARBOXYPEPTIDASE/ENDOPEPTIDASE AMPH"/>
    <property type="match status" value="1"/>
</dbReference>
<dbReference type="InterPro" id="IPR050491">
    <property type="entry name" value="AmpC-like"/>
</dbReference>
<dbReference type="Gene3D" id="3.40.710.10">
    <property type="entry name" value="DD-peptidase/beta-lactamase superfamily"/>
    <property type="match status" value="1"/>
</dbReference>
<evidence type="ECO:0000259" key="1">
    <source>
        <dbReference type="Pfam" id="PF00144"/>
    </source>
</evidence>
<keyword evidence="3" id="KW-1185">Reference proteome</keyword>
<feature type="domain" description="Beta-lactamase-related" evidence="1">
    <location>
        <begin position="7"/>
        <end position="254"/>
    </location>
</feature>
<name>A0ABR9B6R7_9BACL</name>
<evidence type="ECO:0000313" key="2">
    <source>
        <dbReference type="EMBL" id="MBD8501155.1"/>
    </source>
</evidence>
<gene>
    <name evidence="2" type="ORF">IFO66_23040</name>
</gene>
<proteinExistence type="predicted"/>
<dbReference type="SUPFAM" id="SSF56601">
    <property type="entry name" value="beta-lactamase/transpeptidase-like"/>
    <property type="match status" value="1"/>
</dbReference>
<dbReference type="InterPro" id="IPR012338">
    <property type="entry name" value="Beta-lactam/transpept-like"/>
</dbReference>
<dbReference type="EMBL" id="JACYTN010000040">
    <property type="protein sequence ID" value="MBD8501155.1"/>
    <property type="molecule type" value="Genomic_DNA"/>
</dbReference>
<dbReference type="InterPro" id="IPR001466">
    <property type="entry name" value="Beta-lactam-related"/>
</dbReference>
<reference evidence="2 3" key="1">
    <citation type="submission" date="2020-09" db="EMBL/GenBank/DDBJ databases">
        <title>Paenibacillus sp. CAU 1523 isolated from sand of Haeundae Beach.</title>
        <authorList>
            <person name="Kim W."/>
        </authorList>
    </citation>
    <scope>NUCLEOTIDE SEQUENCE [LARGE SCALE GENOMIC DNA]</scope>
    <source>
        <strain evidence="2 3">CAU 1523</strain>
    </source>
</reference>
<dbReference type="Proteomes" id="UP000634529">
    <property type="component" value="Unassembled WGS sequence"/>
</dbReference>